<dbReference type="PANTHER" id="PTHR43157">
    <property type="entry name" value="PHOSPHATIDYLINOSITOL-GLYCAN BIOSYNTHESIS CLASS F PROTEIN-RELATED"/>
    <property type="match status" value="1"/>
</dbReference>
<reference evidence="2" key="1">
    <citation type="journal article" date="2021" name="Genome Biol. Evol.">
        <title>A High-Quality Reference Genome for a Parasitic Bivalve with Doubly Uniparental Inheritance (Bivalvia: Unionida).</title>
        <authorList>
            <person name="Smith C.H."/>
        </authorList>
    </citation>
    <scope>NUCLEOTIDE SEQUENCE</scope>
    <source>
        <strain evidence="2">CHS0354</strain>
    </source>
</reference>
<dbReference type="EMBL" id="JAEAOA010000085">
    <property type="protein sequence ID" value="KAK3604847.1"/>
    <property type="molecule type" value="Genomic_DNA"/>
</dbReference>
<dbReference type="Gene3D" id="3.40.50.720">
    <property type="entry name" value="NAD(P)-binding Rossmann-like Domain"/>
    <property type="match status" value="1"/>
</dbReference>
<dbReference type="Pfam" id="PF00106">
    <property type="entry name" value="adh_short"/>
    <property type="match status" value="1"/>
</dbReference>
<proteinExistence type="predicted"/>
<reference evidence="2" key="2">
    <citation type="journal article" date="2021" name="Genome Biol. Evol.">
        <title>Developing a high-quality reference genome for a parasitic bivalve with doubly uniparental inheritance (Bivalvia: Unionida).</title>
        <authorList>
            <person name="Smith C.H."/>
        </authorList>
    </citation>
    <scope>NUCLEOTIDE SEQUENCE</scope>
    <source>
        <strain evidence="2">CHS0354</strain>
        <tissue evidence="2">Mantle</tissue>
    </source>
</reference>
<dbReference type="AlphaFoldDB" id="A0AAE0W903"/>
<comment type="caution">
    <text evidence="2">The sequence shown here is derived from an EMBL/GenBank/DDBJ whole genome shotgun (WGS) entry which is preliminary data.</text>
</comment>
<dbReference type="GO" id="GO:0016491">
    <property type="term" value="F:oxidoreductase activity"/>
    <property type="evidence" value="ECO:0007669"/>
    <property type="project" value="UniProtKB-KW"/>
</dbReference>
<reference evidence="2" key="3">
    <citation type="submission" date="2023-05" db="EMBL/GenBank/DDBJ databases">
        <authorList>
            <person name="Smith C.H."/>
        </authorList>
    </citation>
    <scope>NUCLEOTIDE SEQUENCE</scope>
    <source>
        <strain evidence="2">CHS0354</strain>
        <tissue evidence="2">Mantle</tissue>
    </source>
</reference>
<keyword evidence="1" id="KW-0560">Oxidoreductase</keyword>
<accession>A0AAE0W903</accession>
<evidence type="ECO:0000313" key="3">
    <source>
        <dbReference type="Proteomes" id="UP001195483"/>
    </source>
</evidence>
<dbReference type="InterPro" id="IPR036291">
    <property type="entry name" value="NAD(P)-bd_dom_sf"/>
</dbReference>
<dbReference type="PANTHER" id="PTHR43157:SF31">
    <property type="entry name" value="PHOSPHATIDYLINOSITOL-GLYCAN BIOSYNTHESIS CLASS F PROTEIN"/>
    <property type="match status" value="1"/>
</dbReference>
<sequence>MDSKLIMTATEAIKGLNLTNKVYLVTGGYAGLGTEAAKALLKANAKIIIVGRNAETQQKFVTDLLNDKSLKISQNQIDAEQTMDLGSLESVSKFAKHIYQKYEQIETLMLNAGIMRTPAGKTKDGFEIQMGTNSKLKMIPKIRTGQIKIKKPEEGASTQVFCSVTPYSELENGCYYADCKIEPSSKSSNIAGDAKKLYDYCDEVTKKYQ</sequence>
<dbReference type="SUPFAM" id="SSF51735">
    <property type="entry name" value="NAD(P)-binding Rossmann-fold domains"/>
    <property type="match status" value="1"/>
</dbReference>
<protein>
    <submittedName>
        <fullName evidence="2">Uncharacterized protein</fullName>
    </submittedName>
</protein>
<evidence type="ECO:0000256" key="1">
    <source>
        <dbReference type="ARBA" id="ARBA00023002"/>
    </source>
</evidence>
<dbReference type="Proteomes" id="UP001195483">
    <property type="component" value="Unassembled WGS sequence"/>
</dbReference>
<dbReference type="InterPro" id="IPR002347">
    <property type="entry name" value="SDR_fam"/>
</dbReference>
<keyword evidence="3" id="KW-1185">Reference proteome</keyword>
<name>A0AAE0W903_9BIVA</name>
<gene>
    <name evidence="2" type="ORF">CHS0354_000509</name>
</gene>
<organism evidence="2 3">
    <name type="scientific">Potamilus streckersoni</name>
    <dbReference type="NCBI Taxonomy" id="2493646"/>
    <lineage>
        <taxon>Eukaryota</taxon>
        <taxon>Metazoa</taxon>
        <taxon>Spiralia</taxon>
        <taxon>Lophotrochozoa</taxon>
        <taxon>Mollusca</taxon>
        <taxon>Bivalvia</taxon>
        <taxon>Autobranchia</taxon>
        <taxon>Heteroconchia</taxon>
        <taxon>Palaeoheterodonta</taxon>
        <taxon>Unionida</taxon>
        <taxon>Unionoidea</taxon>
        <taxon>Unionidae</taxon>
        <taxon>Ambleminae</taxon>
        <taxon>Lampsilini</taxon>
        <taxon>Potamilus</taxon>
    </lineage>
</organism>
<evidence type="ECO:0000313" key="2">
    <source>
        <dbReference type="EMBL" id="KAK3604847.1"/>
    </source>
</evidence>